<gene>
    <name evidence="1" type="ORF">ACFQNG_17695</name>
</gene>
<dbReference type="EMBL" id="JBHTBW010000062">
    <property type="protein sequence ID" value="MFC7442906.1"/>
    <property type="molecule type" value="Genomic_DNA"/>
</dbReference>
<evidence type="ECO:0000313" key="1">
    <source>
        <dbReference type="EMBL" id="MFC7442906.1"/>
    </source>
</evidence>
<name>A0ABW2RPN5_9BACL</name>
<reference evidence="2" key="1">
    <citation type="journal article" date="2019" name="Int. J. Syst. Evol. Microbiol.">
        <title>The Global Catalogue of Microorganisms (GCM) 10K type strain sequencing project: providing services to taxonomists for standard genome sequencing and annotation.</title>
        <authorList>
            <consortium name="The Broad Institute Genomics Platform"/>
            <consortium name="The Broad Institute Genome Sequencing Center for Infectious Disease"/>
            <person name="Wu L."/>
            <person name="Ma J."/>
        </authorList>
    </citation>
    <scope>NUCLEOTIDE SEQUENCE [LARGE SCALE GENOMIC DNA]</scope>
    <source>
        <strain evidence="2">CGMCC 1.12942</strain>
    </source>
</reference>
<keyword evidence="2" id="KW-1185">Reference proteome</keyword>
<organism evidence="1 2">
    <name type="scientific">Laceyella putida</name>
    <dbReference type="NCBI Taxonomy" id="110101"/>
    <lineage>
        <taxon>Bacteria</taxon>
        <taxon>Bacillati</taxon>
        <taxon>Bacillota</taxon>
        <taxon>Bacilli</taxon>
        <taxon>Bacillales</taxon>
        <taxon>Thermoactinomycetaceae</taxon>
        <taxon>Laceyella</taxon>
    </lineage>
</organism>
<sequence length="78" mass="9205">MTKEEKYPIHPKYLPYTQVAMGMIQPEWIFMSHFFEDEEEEQPEAVCLSAIPTASPATVMDKKETEIQIHFHARQEHK</sequence>
<proteinExistence type="predicted"/>
<dbReference type="RefSeq" id="WP_379867084.1">
    <property type="nucleotide sequence ID" value="NZ_JBHTBW010000062.1"/>
</dbReference>
<evidence type="ECO:0000313" key="2">
    <source>
        <dbReference type="Proteomes" id="UP001596500"/>
    </source>
</evidence>
<protein>
    <submittedName>
        <fullName evidence="1">Uncharacterized protein</fullName>
    </submittedName>
</protein>
<dbReference type="Proteomes" id="UP001596500">
    <property type="component" value="Unassembled WGS sequence"/>
</dbReference>
<comment type="caution">
    <text evidence="1">The sequence shown here is derived from an EMBL/GenBank/DDBJ whole genome shotgun (WGS) entry which is preliminary data.</text>
</comment>
<accession>A0ABW2RPN5</accession>